<protein>
    <submittedName>
        <fullName evidence="2">Uncharacterized protein</fullName>
    </submittedName>
</protein>
<keyword evidence="3" id="KW-1185">Reference proteome</keyword>
<keyword evidence="1" id="KW-0472">Membrane</keyword>
<evidence type="ECO:0000313" key="2">
    <source>
        <dbReference type="EMBL" id="TQO18955.1"/>
    </source>
</evidence>
<dbReference type="EMBL" id="VFRA01000001">
    <property type="protein sequence ID" value="TQO18955.1"/>
    <property type="molecule type" value="Genomic_DNA"/>
</dbReference>
<evidence type="ECO:0000313" key="3">
    <source>
        <dbReference type="Proteomes" id="UP000316560"/>
    </source>
</evidence>
<keyword evidence="1" id="KW-0812">Transmembrane</keyword>
<sequence length="85" mass="9619">MGQSALSAPSRGEAHGARERYGGFVARIPTPFDTFMTDMLVWLDTAWYLWVALAIVVGVVIVSIVVARMRNRGYERVPHYYRQTS</sequence>
<gene>
    <name evidence="2" type="ORF">FB472_0486</name>
</gene>
<evidence type="ECO:0000256" key="1">
    <source>
        <dbReference type="SAM" id="Phobius"/>
    </source>
</evidence>
<organism evidence="2 3">
    <name type="scientific">Rhodoglobus vestalii</name>
    <dbReference type="NCBI Taxonomy" id="193384"/>
    <lineage>
        <taxon>Bacteria</taxon>
        <taxon>Bacillati</taxon>
        <taxon>Actinomycetota</taxon>
        <taxon>Actinomycetes</taxon>
        <taxon>Micrococcales</taxon>
        <taxon>Microbacteriaceae</taxon>
        <taxon>Rhodoglobus</taxon>
    </lineage>
</organism>
<dbReference type="AlphaFoldDB" id="A0A8H2PW87"/>
<proteinExistence type="predicted"/>
<keyword evidence="1" id="KW-1133">Transmembrane helix</keyword>
<dbReference type="Proteomes" id="UP000316560">
    <property type="component" value="Unassembled WGS sequence"/>
</dbReference>
<comment type="caution">
    <text evidence="2">The sequence shown here is derived from an EMBL/GenBank/DDBJ whole genome shotgun (WGS) entry which is preliminary data.</text>
</comment>
<reference evidence="2 3" key="1">
    <citation type="submission" date="2019-06" db="EMBL/GenBank/DDBJ databases">
        <title>Sequencing the genomes of 1000 actinobacteria strains.</title>
        <authorList>
            <person name="Klenk H.-P."/>
        </authorList>
    </citation>
    <scope>NUCLEOTIDE SEQUENCE [LARGE SCALE GENOMIC DNA]</scope>
    <source>
        <strain evidence="2 3">DSM 21947</strain>
    </source>
</reference>
<feature type="transmembrane region" description="Helical" evidence="1">
    <location>
        <begin position="47"/>
        <end position="67"/>
    </location>
</feature>
<name>A0A8H2PW87_9MICO</name>
<accession>A0A8H2PW87</accession>